<keyword evidence="2" id="KW-0479">Metal-binding</keyword>
<dbReference type="Pfam" id="PF02746">
    <property type="entry name" value="MR_MLE_N"/>
    <property type="match status" value="1"/>
</dbReference>
<evidence type="ECO:0000259" key="4">
    <source>
        <dbReference type="SMART" id="SM00922"/>
    </source>
</evidence>
<name>A0ABY6YX69_9BACL</name>
<dbReference type="SMART" id="SM00922">
    <property type="entry name" value="MR_MLE"/>
    <property type="match status" value="1"/>
</dbReference>
<dbReference type="InterPro" id="IPR013341">
    <property type="entry name" value="Mandelate_racemase_N_dom"/>
</dbReference>
<keyword evidence="6" id="KW-1185">Reference proteome</keyword>
<organism evidence="5 6">
    <name type="scientific">Alicyclobacillus dauci</name>
    <dbReference type="NCBI Taxonomy" id="1475485"/>
    <lineage>
        <taxon>Bacteria</taxon>
        <taxon>Bacillati</taxon>
        <taxon>Bacillota</taxon>
        <taxon>Bacilli</taxon>
        <taxon>Bacillales</taxon>
        <taxon>Alicyclobacillaceae</taxon>
        <taxon>Alicyclobacillus</taxon>
    </lineage>
</organism>
<accession>A0ABY6YX69</accession>
<dbReference type="EMBL" id="CP104064">
    <property type="protein sequence ID" value="WAH35183.1"/>
    <property type="molecule type" value="Genomic_DNA"/>
</dbReference>
<evidence type="ECO:0000313" key="5">
    <source>
        <dbReference type="EMBL" id="WAH35183.1"/>
    </source>
</evidence>
<dbReference type="Gene3D" id="3.20.20.120">
    <property type="entry name" value="Enolase-like C-terminal domain"/>
    <property type="match status" value="1"/>
</dbReference>
<evidence type="ECO:0000256" key="2">
    <source>
        <dbReference type="ARBA" id="ARBA00022723"/>
    </source>
</evidence>
<evidence type="ECO:0000313" key="6">
    <source>
        <dbReference type="Proteomes" id="UP001164803"/>
    </source>
</evidence>
<protein>
    <recommendedName>
        <fullName evidence="4">Mandelate racemase/muconate lactonizing enzyme C-terminal domain-containing protein</fullName>
    </recommendedName>
</protein>
<dbReference type="Pfam" id="PF13378">
    <property type="entry name" value="MR_MLE_C"/>
    <property type="match status" value="1"/>
</dbReference>
<dbReference type="PANTHER" id="PTHR13794:SF58">
    <property type="entry name" value="MITOCHONDRIAL ENOLASE SUPERFAMILY MEMBER 1"/>
    <property type="match status" value="1"/>
</dbReference>
<dbReference type="InterPro" id="IPR036849">
    <property type="entry name" value="Enolase-like_C_sf"/>
</dbReference>
<dbReference type="PANTHER" id="PTHR13794">
    <property type="entry name" value="ENOLASE SUPERFAMILY, MANDELATE RACEMASE"/>
    <property type="match status" value="1"/>
</dbReference>
<evidence type="ECO:0000256" key="1">
    <source>
        <dbReference type="ARBA" id="ARBA00001946"/>
    </source>
</evidence>
<keyword evidence="3" id="KW-0460">Magnesium</keyword>
<proteinExistence type="predicted"/>
<dbReference type="InterPro" id="IPR029017">
    <property type="entry name" value="Enolase-like_N"/>
</dbReference>
<feature type="domain" description="Mandelate racemase/muconate lactonizing enzyme C-terminal" evidence="4">
    <location>
        <begin position="148"/>
        <end position="243"/>
    </location>
</feature>
<dbReference type="Proteomes" id="UP001164803">
    <property type="component" value="Chromosome"/>
</dbReference>
<dbReference type="InterPro" id="IPR013342">
    <property type="entry name" value="Mandelate_racemase_C"/>
</dbReference>
<dbReference type="RefSeq" id="WP_268042155.1">
    <property type="nucleotide sequence ID" value="NZ_CP104064.1"/>
</dbReference>
<dbReference type="Gene3D" id="3.30.390.10">
    <property type="entry name" value="Enolase-like, N-terminal domain"/>
    <property type="match status" value="1"/>
</dbReference>
<evidence type="ECO:0000256" key="3">
    <source>
        <dbReference type="ARBA" id="ARBA00022842"/>
    </source>
</evidence>
<reference evidence="5" key="1">
    <citation type="submission" date="2022-08" db="EMBL/GenBank/DDBJ databases">
        <title>Alicyclobacillus dauci DSM2870, complete genome.</title>
        <authorList>
            <person name="Wang Q."/>
            <person name="Cai R."/>
            <person name="Wang Z."/>
        </authorList>
    </citation>
    <scope>NUCLEOTIDE SEQUENCE</scope>
    <source>
        <strain evidence="5">DSM 28700</strain>
    </source>
</reference>
<dbReference type="InterPro" id="IPR046945">
    <property type="entry name" value="RHMD-like"/>
</dbReference>
<dbReference type="InterPro" id="IPR029065">
    <property type="entry name" value="Enolase_C-like"/>
</dbReference>
<gene>
    <name evidence="5" type="ORF">NZD86_12750</name>
</gene>
<comment type="cofactor">
    <cofactor evidence="1">
        <name>Mg(2+)</name>
        <dbReference type="ChEBI" id="CHEBI:18420"/>
    </cofactor>
</comment>
<dbReference type="SUPFAM" id="SSF54826">
    <property type="entry name" value="Enolase N-terminal domain-like"/>
    <property type="match status" value="1"/>
</dbReference>
<dbReference type="SUPFAM" id="SSF51604">
    <property type="entry name" value="Enolase C-terminal domain-like"/>
    <property type="match status" value="1"/>
</dbReference>
<sequence length="378" mass="41820">MEIIEARIWPMQAVLHHPIRVSFGEMRKRPGFLLSLKDKSGLTGWGESWVNFPPWGPAERTMVLSYLLKEIVGQEIHPGDIPTLYARYLLQVIQWGGIGPYSQAVSAVECALWDLEAKRKSVPLYELLQPSNLDNVHRVSVYGSGIDPSNLEQRITDALSAGFQEVKIKIGFDSQQDRNHFKSAVKMVGDGNVMVDANQAWDRTTAGHELSFYTESGAGWIEEPISAYDTEGYRIITEKYDSVASGENWYVPTVPAVSSIKLRVLQPDLCKVGGVWAAKSMILHGPRTITGVAFHVLGLPVSHAFALHVAAAWKDVVTKVEIDTNENPLSDTMIGDWSIKNGQATLGARHGLGIEVDEEKLASFVLPELHRFCTVSAE</sequence>
<dbReference type="SFLD" id="SFLDS00001">
    <property type="entry name" value="Enolase"/>
    <property type="match status" value="1"/>
</dbReference>